<keyword evidence="2" id="KW-1185">Reference proteome</keyword>
<dbReference type="STRING" id="1193518.BN13_430024"/>
<gene>
    <name evidence="1" type="ORF">BN13_430024</name>
</gene>
<dbReference type="RefSeq" id="WP_201329068.1">
    <property type="nucleotide sequence ID" value="NZ_HF571038.1"/>
</dbReference>
<sequence length="270" mass="28223">MAAALAVLLTGLLAVGVVSYRWFTGPTCRAVAGGQSFAFSPAQTRNAAIITAIAMKRGLPARAATIAIATAIQESGMINISHGDRDSLGLFQQRPSQGWGTPEQILDPVYSTNAFYDALIKVDNYTEGEITAVAQAVQRSAYPEAYADHEGQGRVLASTLSGHSPAGLACRLSRTTRTQATSADITAALVAEMGQTGTAERDGTITVHTSSTRAAWAVAEWAVASADAFGFELVTVANREWRRGAGRGALDWGTTDAPFDGTTVTLTPAS</sequence>
<dbReference type="EMBL" id="CAJC01000154">
    <property type="protein sequence ID" value="CCI53665.1"/>
    <property type="molecule type" value="Genomic_DNA"/>
</dbReference>
<reference evidence="1 2" key="1">
    <citation type="journal article" date="2013" name="ISME J.">
        <title>A metabolic model for members of the genus Tetrasphaera involved in enhanced biological phosphorus removal.</title>
        <authorList>
            <person name="Kristiansen R."/>
            <person name="Nguyen H.T.T."/>
            <person name="Saunders A.M."/>
            <person name="Nielsen J.L."/>
            <person name="Wimmer R."/>
            <person name="Le V.Q."/>
            <person name="McIlroy S.J."/>
            <person name="Petrovski S."/>
            <person name="Seviour R.J."/>
            <person name="Calteau A."/>
            <person name="Nielsen K.L."/>
            <person name="Nielsen P.H."/>
        </authorList>
    </citation>
    <scope>NUCLEOTIDE SEQUENCE [LARGE SCALE GENOMIC DNA]</scope>
    <source>
        <strain evidence="1 2">Ben 74</strain>
    </source>
</reference>
<accession>A0A077MCR9</accession>
<comment type="caution">
    <text evidence="1">The sequence shown here is derived from an EMBL/GenBank/DDBJ whole genome shotgun (WGS) entry which is preliminary data.</text>
</comment>
<name>A0A077MCR9_9MICO</name>
<organism evidence="1 2">
    <name type="scientific">Nostocoides jenkinsii Ben 74</name>
    <dbReference type="NCBI Taxonomy" id="1193518"/>
    <lineage>
        <taxon>Bacteria</taxon>
        <taxon>Bacillati</taxon>
        <taxon>Actinomycetota</taxon>
        <taxon>Actinomycetes</taxon>
        <taxon>Micrococcales</taxon>
        <taxon>Intrasporangiaceae</taxon>
        <taxon>Nostocoides</taxon>
    </lineage>
</organism>
<dbReference type="AlphaFoldDB" id="A0A077MCR9"/>
<dbReference type="Proteomes" id="UP000035720">
    <property type="component" value="Unassembled WGS sequence"/>
</dbReference>
<evidence type="ECO:0000313" key="2">
    <source>
        <dbReference type="Proteomes" id="UP000035720"/>
    </source>
</evidence>
<proteinExistence type="predicted"/>
<evidence type="ECO:0000313" key="1">
    <source>
        <dbReference type="EMBL" id="CCI53665.1"/>
    </source>
</evidence>
<protein>
    <recommendedName>
        <fullName evidence="3">Co/Zn/Cd efflux system component</fullName>
    </recommendedName>
</protein>
<evidence type="ECO:0008006" key="3">
    <source>
        <dbReference type="Google" id="ProtNLM"/>
    </source>
</evidence>